<evidence type="ECO:0000256" key="1">
    <source>
        <dbReference type="SAM" id="Phobius"/>
    </source>
</evidence>
<comment type="caution">
    <text evidence="2">The sequence shown here is derived from an EMBL/GenBank/DDBJ whole genome shotgun (WGS) entry which is preliminary data.</text>
</comment>
<gene>
    <name evidence="2" type="ORF">JI741_24295</name>
</gene>
<evidence type="ECO:0008006" key="4">
    <source>
        <dbReference type="Google" id="ProtNLM"/>
    </source>
</evidence>
<dbReference type="Proteomes" id="UP000613030">
    <property type="component" value="Unassembled WGS sequence"/>
</dbReference>
<keyword evidence="1" id="KW-0812">Transmembrane</keyword>
<name>A0ABS1KY48_9BACT</name>
<feature type="transmembrane region" description="Helical" evidence="1">
    <location>
        <begin position="6"/>
        <end position="21"/>
    </location>
</feature>
<dbReference type="RefSeq" id="WP_202014030.1">
    <property type="nucleotide sequence ID" value="NZ_JAERRB010000010.1"/>
</dbReference>
<keyword evidence="1" id="KW-0472">Membrane</keyword>
<proteinExistence type="predicted"/>
<protein>
    <recommendedName>
        <fullName evidence="4">DUF3976 domain-containing protein</fullName>
    </recommendedName>
</protein>
<sequence>MVYYKFIFGILFLITFVFLFVKTGKQTQGNLVYQMVRRTDILLGILAGVVLIVTSFAA</sequence>
<evidence type="ECO:0000313" key="3">
    <source>
        <dbReference type="Proteomes" id="UP000613030"/>
    </source>
</evidence>
<reference evidence="2 3" key="1">
    <citation type="submission" date="2021-01" db="EMBL/GenBank/DDBJ databases">
        <title>Chryseolinea sp. Jin1 Genome sequencing and assembly.</title>
        <authorList>
            <person name="Kim I."/>
        </authorList>
    </citation>
    <scope>NUCLEOTIDE SEQUENCE [LARGE SCALE GENOMIC DNA]</scope>
    <source>
        <strain evidence="2 3">Jin1</strain>
    </source>
</reference>
<feature type="transmembrane region" description="Helical" evidence="1">
    <location>
        <begin position="41"/>
        <end position="57"/>
    </location>
</feature>
<keyword evidence="1" id="KW-1133">Transmembrane helix</keyword>
<evidence type="ECO:0000313" key="2">
    <source>
        <dbReference type="EMBL" id="MBL0744376.1"/>
    </source>
</evidence>
<accession>A0ABS1KY48</accession>
<dbReference type="EMBL" id="JAERRB010000010">
    <property type="protein sequence ID" value="MBL0744376.1"/>
    <property type="molecule type" value="Genomic_DNA"/>
</dbReference>
<organism evidence="2 3">
    <name type="scientific">Chryseolinea lacunae</name>
    <dbReference type="NCBI Taxonomy" id="2801331"/>
    <lineage>
        <taxon>Bacteria</taxon>
        <taxon>Pseudomonadati</taxon>
        <taxon>Bacteroidota</taxon>
        <taxon>Cytophagia</taxon>
        <taxon>Cytophagales</taxon>
        <taxon>Fulvivirgaceae</taxon>
        <taxon>Chryseolinea</taxon>
    </lineage>
</organism>
<keyword evidence="3" id="KW-1185">Reference proteome</keyword>